<dbReference type="CDD" id="cd17496">
    <property type="entry name" value="RMtype1_S_BliBORF2384P-TRD1-CR1_like"/>
    <property type="match status" value="1"/>
</dbReference>
<dbReference type="GO" id="GO:0003677">
    <property type="term" value="F:DNA binding"/>
    <property type="evidence" value="ECO:0007669"/>
    <property type="project" value="UniProtKB-KW"/>
</dbReference>
<dbReference type="GO" id="GO:0009307">
    <property type="term" value="P:DNA restriction-modification system"/>
    <property type="evidence" value="ECO:0007669"/>
    <property type="project" value="UniProtKB-KW"/>
</dbReference>
<proteinExistence type="inferred from homology"/>
<dbReference type="Gene3D" id="3.90.220.20">
    <property type="entry name" value="DNA methylase specificity domains"/>
    <property type="match status" value="2"/>
</dbReference>
<evidence type="ECO:0000256" key="1">
    <source>
        <dbReference type="ARBA" id="ARBA00010923"/>
    </source>
</evidence>
<evidence type="ECO:0000259" key="4">
    <source>
        <dbReference type="Pfam" id="PF01420"/>
    </source>
</evidence>
<comment type="caution">
    <text evidence="5">The sequence shown here is derived from an EMBL/GenBank/DDBJ whole genome shotgun (WGS) entry which is preliminary data.</text>
</comment>
<sequence>MSCSDWKTVKLEEVVDILGDGLHGTPKYSDDGEYYFINGNNLDGKIIVNEKTKRVGLEQYLKYKKDLNDRTLLVSINGTLGKVAEYGGEDIILGKSACYFNVKKDVNKKYIKYILLSDIFKHYIHNYSTGTTIKNLGLKQMRKFKFPLPNIEEQEKIANILSSLDDKIELNNEMNKTLEEMAQSIFKRWFIDFEFPNEDGQPYKSSGGEMVESELGMIPKEWEIAQIDDISQVTMGVSPSSKTYNEDNIGLPLLNGAADFEGKLIKPSKFTSEPKKICKKGDMVFGVRATIGNIVFADKEYALGRGVASVEPNDKVFREFIYYSLDNSMENLINNASGSVFLNLKKADITDLKVCYSDEIVKKFNNISRVLIDKIVENDMESELLKQQRDILLPKLVSGEIRITN</sequence>
<dbReference type="PANTHER" id="PTHR30408:SF12">
    <property type="entry name" value="TYPE I RESTRICTION ENZYME MJAVIII SPECIFICITY SUBUNIT"/>
    <property type="match status" value="1"/>
</dbReference>
<evidence type="ECO:0000256" key="3">
    <source>
        <dbReference type="ARBA" id="ARBA00023125"/>
    </source>
</evidence>
<dbReference type="InterPro" id="IPR044946">
    <property type="entry name" value="Restrct_endonuc_typeI_TRD_sf"/>
</dbReference>
<feature type="domain" description="Type I restriction modification DNA specificity" evidence="4">
    <location>
        <begin position="219"/>
        <end position="354"/>
    </location>
</feature>
<reference evidence="5" key="1">
    <citation type="submission" date="2013-12" db="EMBL/GenBank/DDBJ databases">
        <title>A Varibaculum cambriense genome reconstructed from a premature infant gut community with otherwise low bacterial novelty that shifts toward anaerobic metabolism during the third week of life.</title>
        <authorList>
            <person name="Brown C.T."/>
            <person name="Sharon I."/>
            <person name="Thomas B.C."/>
            <person name="Castelle C.J."/>
            <person name="Morowitz M.J."/>
            <person name="Banfield J.F."/>
        </authorList>
    </citation>
    <scope>NUCLEOTIDE SEQUENCE</scope>
</reference>
<feature type="domain" description="Type I restriction modification DNA specificity" evidence="4">
    <location>
        <begin position="4"/>
        <end position="180"/>
    </location>
</feature>
<dbReference type="SUPFAM" id="SSF116734">
    <property type="entry name" value="DNA methylase specificity domain"/>
    <property type="match status" value="2"/>
</dbReference>
<dbReference type="AlphaFoldDB" id="W1WM89"/>
<dbReference type="PANTHER" id="PTHR30408">
    <property type="entry name" value="TYPE-1 RESTRICTION ENZYME ECOKI SPECIFICITY PROTEIN"/>
    <property type="match status" value="1"/>
</dbReference>
<dbReference type="InterPro" id="IPR052021">
    <property type="entry name" value="Type-I_RS_S_subunit"/>
</dbReference>
<evidence type="ECO:0000256" key="2">
    <source>
        <dbReference type="ARBA" id="ARBA00022747"/>
    </source>
</evidence>
<keyword evidence="3" id="KW-0238">DNA-binding</keyword>
<organism evidence="5">
    <name type="scientific">human gut metagenome</name>
    <dbReference type="NCBI Taxonomy" id="408170"/>
    <lineage>
        <taxon>unclassified sequences</taxon>
        <taxon>metagenomes</taxon>
        <taxon>organismal metagenomes</taxon>
    </lineage>
</organism>
<accession>W1WM89</accession>
<evidence type="ECO:0000313" key="5">
    <source>
        <dbReference type="EMBL" id="ETJ19292.1"/>
    </source>
</evidence>
<dbReference type="Pfam" id="PF01420">
    <property type="entry name" value="Methylase_S"/>
    <property type="match status" value="2"/>
</dbReference>
<dbReference type="EMBL" id="AZMM01018535">
    <property type="protein sequence ID" value="ETJ19292.1"/>
    <property type="molecule type" value="Genomic_DNA"/>
</dbReference>
<gene>
    <name evidence="5" type="ORF">Q604_UNBC18535G0010</name>
</gene>
<comment type="similarity">
    <text evidence="1">Belongs to the type-I restriction system S methylase family.</text>
</comment>
<keyword evidence="2" id="KW-0680">Restriction system</keyword>
<protein>
    <recommendedName>
        <fullName evidence="4">Type I restriction modification DNA specificity domain-containing protein</fullName>
    </recommendedName>
</protein>
<dbReference type="InterPro" id="IPR000055">
    <property type="entry name" value="Restrct_endonuc_typeI_TRD"/>
</dbReference>
<name>W1WM89_9ZZZZ</name>